<reference evidence="2" key="1">
    <citation type="journal article" date="2014" name="Science">
        <title>Nonhuman genetics. Genomic basis for the convergent evolution of electric organs.</title>
        <authorList>
            <person name="Gallant J.R."/>
            <person name="Traeger L.L."/>
            <person name="Volkening J.D."/>
            <person name="Moffett H."/>
            <person name="Chen P.H."/>
            <person name="Novina C.D."/>
            <person name="Phillips G.N.Jr."/>
            <person name="Anand R."/>
            <person name="Wells G.B."/>
            <person name="Pinch M."/>
            <person name="Guth R."/>
            <person name="Unguez G.A."/>
            <person name="Albert J.S."/>
            <person name="Zakon H.H."/>
            <person name="Samanta M.P."/>
            <person name="Sussman M.R."/>
        </authorList>
    </citation>
    <scope>NUCLEOTIDE SEQUENCE [LARGE SCALE GENOMIC DNA]</scope>
</reference>
<dbReference type="PANTHER" id="PTHR47061">
    <property type="entry name" value="LYR MOTIF-CONTAINING PROTEIN 9"/>
    <property type="match status" value="1"/>
</dbReference>
<sequence>LPKLPESFTVFELYRYLLWCCKLLPSSPIQEHYWHAARQVIHAYENNPDRIRLIIRRAISDADWQLVLAI</sequence>
<reference evidence="1" key="3">
    <citation type="submission" date="2020-05" db="EMBL/GenBank/DDBJ databases">
        <title>Electrophorus electricus (electric eel) genome, fEleEle1, primary haplotype.</title>
        <authorList>
            <person name="Myers G."/>
            <person name="Meyer A."/>
            <person name="Fedrigo O."/>
            <person name="Formenti G."/>
            <person name="Rhie A."/>
            <person name="Tracey A."/>
            <person name="Sims Y."/>
            <person name="Jarvis E.D."/>
        </authorList>
    </citation>
    <scope>NUCLEOTIDE SEQUENCE [LARGE SCALE GENOMIC DNA]</scope>
</reference>
<dbReference type="Ensembl" id="ENSEEET00000006017.2">
    <property type="protein sequence ID" value="ENSEEEP00000005937.2"/>
    <property type="gene ID" value="ENSEEEG00000003156.2"/>
</dbReference>
<protein>
    <submittedName>
        <fullName evidence="1">Uncharacterized protein</fullName>
    </submittedName>
</protein>
<name>A0A4W4E3Z0_ELEEL</name>
<dbReference type="Proteomes" id="UP000314983">
    <property type="component" value="Chromosome 15"/>
</dbReference>
<dbReference type="AlphaFoldDB" id="A0A4W4E3Z0"/>
<dbReference type="InterPro" id="IPR052151">
    <property type="entry name" value="Complex_I_LYR"/>
</dbReference>
<dbReference type="PANTHER" id="PTHR47061:SF1">
    <property type="entry name" value="LYR MOTIF-CONTAINING PROTEIN 9"/>
    <property type="match status" value="1"/>
</dbReference>
<organism evidence="1 2">
    <name type="scientific">Electrophorus electricus</name>
    <name type="common">Electric eel</name>
    <name type="synonym">Gymnotus electricus</name>
    <dbReference type="NCBI Taxonomy" id="8005"/>
    <lineage>
        <taxon>Eukaryota</taxon>
        <taxon>Metazoa</taxon>
        <taxon>Chordata</taxon>
        <taxon>Craniata</taxon>
        <taxon>Vertebrata</taxon>
        <taxon>Euteleostomi</taxon>
        <taxon>Actinopterygii</taxon>
        <taxon>Neopterygii</taxon>
        <taxon>Teleostei</taxon>
        <taxon>Ostariophysi</taxon>
        <taxon>Gymnotiformes</taxon>
        <taxon>Gymnotoidei</taxon>
        <taxon>Gymnotidae</taxon>
        <taxon>Electrophorus</taxon>
    </lineage>
</organism>
<dbReference type="GeneTree" id="ENSGT00970000197786"/>
<reference evidence="2" key="2">
    <citation type="journal article" date="2017" name="Sci. Adv.">
        <title>A tail of two voltages: Proteomic comparison of the three electric organs of the electric eel.</title>
        <authorList>
            <person name="Traeger L.L."/>
            <person name="Sabat G."/>
            <person name="Barrett-Wilt G.A."/>
            <person name="Wells G.B."/>
            <person name="Sussman M.R."/>
        </authorList>
    </citation>
    <scope>NUCLEOTIDE SEQUENCE [LARGE SCALE GENOMIC DNA]</scope>
</reference>
<keyword evidence="2" id="KW-1185">Reference proteome</keyword>
<evidence type="ECO:0000313" key="2">
    <source>
        <dbReference type="Proteomes" id="UP000314983"/>
    </source>
</evidence>
<dbReference type="STRING" id="8005.ENSEEEP00000005937"/>
<proteinExistence type="predicted"/>
<reference evidence="1" key="5">
    <citation type="submission" date="2025-09" db="UniProtKB">
        <authorList>
            <consortium name="Ensembl"/>
        </authorList>
    </citation>
    <scope>IDENTIFICATION</scope>
</reference>
<evidence type="ECO:0000313" key="1">
    <source>
        <dbReference type="Ensembl" id="ENSEEEP00000005937.2"/>
    </source>
</evidence>
<accession>A0A4W4E3Z0</accession>
<reference evidence="1" key="4">
    <citation type="submission" date="2025-08" db="UniProtKB">
        <authorList>
            <consortium name="Ensembl"/>
        </authorList>
    </citation>
    <scope>IDENTIFICATION</scope>
</reference>